<feature type="region of interest" description="Disordered" evidence="1">
    <location>
        <begin position="262"/>
        <end position="352"/>
    </location>
</feature>
<dbReference type="OrthoDB" id="1877767at2759"/>
<accession>A0A9P4MJZ7</accession>
<feature type="compositionally biased region" description="Acidic residues" evidence="1">
    <location>
        <begin position="314"/>
        <end position="340"/>
    </location>
</feature>
<evidence type="ECO:0000256" key="1">
    <source>
        <dbReference type="SAM" id="MobiDB-lite"/>
    </source>
</evidence>
<dbReference type="InterPro" id="IPR019481">
    <property type="entry name" value="TFIIIC_triple_barrel"/>
</dbReference>
<dbReference type="AlphaFoldDB" id="A0A9P4MJZ7"/>
<feature type="region of interest" description="Disordered" evidence="1">
    <location>
        <begin position="159"/>
        <end position="181"/>
    </location>
</feature>
<dbReference type="Proteomes" id="UP000799439">
    <property type="component" value="Unassembled WGS sequence"/>
</dbReference>
<dbReference type="Gene3D" id="2.60.40.4370">
    <property type="match status" value="1"/>
</dbReference>
<keyword evidence="4" id="KW-1185">Reference proteome</keyword>
<feature type="compositionally biased region" description="Low complexity" evidence="1">
    <location>
        <begin position="160"/>
        <end position="169"/>
    </location>
</feature>
<feature type="region of interest" description="Disordered" evidence="1">
    <location>
        <begin position="1"/>
        <end position="21"/>
    </location>
</feature>
<name>A0A9P4MJZ7_9PEZI</name>
<feature type="compositionally biased region" description="Basic and acidic residues" evidence="1">
    <location>
        <begin position="62"/>
        <end position="72"/>
    </location>
</feature>
<evidence type="ECO:0000313" key="3">
    <source>
        <dbReference type="EMBL" id="KAF2152609.1"/>
    </source>
</evidence>
<evidence type="ECO:0000313" key="4">
    <source>
        <dbReference type="Proteomes" id="UP000799439"/>
    </source>
</evidence>
<dbReference type="EMBL" id="ML996086">
    <property type="protein sequence ID" value="KAF2152609.1"/>
    <property type="molecule type" value="Genomic_DNA"/>
</dbReference>
<gene>
    <name evidence="3" type="ORF">K461DRAFT_294262</name>
</gene>
<dbReference type="Pfam" id="PF10419">
    <property type="entry name" value="TFIIIC_sub6"/>
    <property type="match status" value="1"/>
</dbReference>
<feature type="domain" description="Transcription factor TFIIIC triple barrel" evidence="2">
    <location>
        <begin position="23"/>
        <end position="158"/>
    </location>
</feature>
<reference evidence="3" key="1">
    <citation type="journal article" date="2020" name="Stud. Mycol.">
        <title>101 Dothideomycetes genomes: a test case for predicting lifestyles and emergence of pathogens.</title>
        <authorList>
            <person name="Haridas S."/>
            <person name="Albert R."/>
            <person name="Binder M."/>
            <person name="Bloem J."/>
            <person name="Labutti K."/>
            <person name="Salamov A."/>
            <person name="Andreopoulos B."/>
            <person name="Baker S."/>
            <person name="Barry K."/>
            <person name="Bills G."/>
            <person name="Bluhm B."/>
            <person name="Cannon C."/>
            <person name="Castanera R."/>
            <person name="Culley D."/>
            <person name="Daum C."/>
            <person name="Ezra D."/>
            <person name="Gonzalez J."/>
            <person name="Henrissat B."/>
            <person name="Kuo A."/>
            <person name="Liang C."/>
            <person name="Lipzen A."/>
            <person name="Lutzoni F."/>
            <person name="Magnuson J."/>
            <person name="Mondo S."/>
            <person name="Nolan M."/>
            <person name="Ohm R."/>
            <person name="Pangilinan J."/>
            <person name="Park H.-J."/>
            <person name="Ramirez L."/>
            <person name="Alfaro M."/>
            <person name="Sun H."/>
            <person name="Tritt A."/>
            <person name="Yoshinaga Y."/>
            <person name="Zwiers L.-H."/>
            <person name="Turgeon B."/>
            <person name="Goodwin S."/>
            <person name="Spatafora J."/>
            <person name="Crous P."/>
            <person name="Grigoriev I."/>
        </authorList>
    </citation>
    <scope>NUCLEOTIDE SEQUENCE</scope>
    <source>
        <strain evidence="3">CBS 260.36</strain>
    </source>
</reference>
<feature type="compositionally biased region" description="Polar residues" evidence="1">
    <location>
        <begin position="77"/>
        <end position="88"/>
    </location>
</feature>
<feature type="compositionally biased region" description="Polar residues" evidence="1">
    <location>
        <begin position="33"/>
        <end position="61"/>
    </location>
</feature>
<protein>
    <recommendedName>
        <fullName evidence="2">Transcription factor TFIIIC triple barrel domain-containing protein</fullName>
    </recommendedName>
</protein>
<organism evidence="3 4">
    <name type="scientific">Myriangium duriaei CBS 260.36</name>
    <dbReference type="NCBI Taxonomy" id="1168546"/>
    <lineage>
        <taxon>Eukaryota</taxon>
        <taxon>Fungi</taxon>
        <taxon>Dikarya</taxon>
        <taxon>Ascomycota</taxon>
        <taxon>Pezizomycotina</taxon>
        <taxon>Dothideomycetes</taxon>
        <taxon>Dothideomycetidae</taxon>
        <taxon>Myriangiales</taxon>
        <taxon>Myriangiaceae</taxon>
        <taxon>Myriangium</taxon>
    </lineage>
</organism>
<feature type="region of interest" description="Disordered" evidence="1">
    <location>
        <begin position="33"/>
        <end position="91"/>
    </location>
</feature>
<feature type="compositionally biased region" description="Acidic residues" evidence="1">
    <location>
        <begin position="1"/>
        <end position="18"/>
    </location>
</feature>
<proteinExistence type="predicted"/>
<sequence length="352" mass="39223">MADEEDEWEYEFDEEDPEASPMEVFYITVDFSTHTAPSVPTKKPGTTSARKSTSQRQAENASNKDIHDRPDVDQSDDPNTATQTSDQMQILDLRTPNPLISYNSQIYTCHWATDIGTSLHFSSSNLGDTDTHPPLRSYPTFDLQAKSRARLIAVPARLKSTTTTSTTSTAPPPTTNTQGWHLDTREGDRIVYNPDGTMQISVPANASAGKQSQAKFLERWAEIKARRGRTDPVPIKSVRNYTLPEGWEEERETWLRKGREDAAGFGGLKPRRRRAGKILEEEEEAMEMERAGTKRKRAAMGESGGASRATPVEVSDDDDDGGDSDESEDDDEDDEDEEADQVPGSRVMDFDV</sequence>
<evidence type="ECO:0000259" key="2">
    <source>
        <dbReference type="Pfam" id="PF10419"/>
    </source>
</evidence>
<comment type="caution">
    <text evidence="3">The sequence shown here is derived from an EMBL/GenBank/DDBJ whole genome shotgun (WGS) entry which is preliminary data.</text>
</comment>